<comment type="caution">
    <text evidence="1">The sequence shown here is derived from an EMBL/GenBank/DDBJ whole genome shotgun (WGS) entry which is preliminary data.</text>
</comment>
<dbReference type="EMBL" id="CAVMJV010000117">
    <property type="protein sequence ID" value="CAK5104722.1"/>
    <property type="molecule type" value="Genomic_DNA"/>
</dbReference>
<sequence length="106" mass="12506">MVMVSDVDLLKKYFIRNGDVFSGRWQNFITHMFMDGHNGIIQIQGDKWREQRRFSLHVLRDFGFGRTAMEEKIKVLEGVIFGSCPDYSSNQPLCVQYMLQSTRFYV</sequence>
<reference evidence="1" key="1">
    <citation type="submission" date="2023-11" db="EMBL/GenBank/DDBJ databases">
        <authorList>
            <person name="Poullet M."/>
        </authorList>
    </citation>
    <scope>NUCLEOTIDE SEQUENCE</scope>
    <source>
        <strain evidence="1">E1834</strain>
    </source>
</reference>
<keyword evidence="2" id="KW-1185">Reference proteome</keyword>
<dbReference type="Proteomes" id="UP001497535">
    <property type="component" value="Unassembled WGS sequence"/>
</dbReference>
<evidence type="ECO:0000313" key="1">
    <source>
        <dbReference type="EMBL" id="CAK5104722.1"/>
    </source>
</evidence>
<accession>A0ACB1ATD2</accession>
<protein>
    <submittedName>
        <fullName evidence="1">Uncharacterized protein</fullName>
    </submittedName>
</protein>
<evidence type="ECO:0000313" key="2">
    <source>
        <dbReference type="Proteomes" id="UP001497535"/>
    </source>
</evidence>
<gene>
    <name evidence="1" type="ORF">MENTE1834_LOCUS43066</name>
</gene>
<organism evidence="1 2">
    <name type="scientific">Meloidogyne enterolobii</name>
    <name type="common">Root-knot nematode worm</name>
    <name type="synonym">Meloidogyne mayaguensis</name>
    <dbReference type="NCBI Taxonomy" id="390850"/>
    <lineage>
        <taxon>Eukaryota</taxon>
        <taxon>Metazoa</taxon>
        <taxon>Ecdysozoa</taxon>
        <taxon>Nematoda</taxon>
        <taxon>Chromadorea</taxon>
        <taxon>Rhabditida</taxon>
        <taxon>Tylenchina</taxon>
        <taxon>Tylenchomorpha</taxon>
        <taxon>Tylenchoidea</taxon>
        <taxon>Meloidogynidae</taxon>
        <taxon>Meloidogyninae</taxon>
        <taxon>Meloidogyne</taxon>
    </lineage>
</organism>
<proteinExistence type="predicted"/>
<name>A0ACB1ATD2_MELEN</name>